<dbReference type="Proteomes" id="UP000674234">
    <property type="component" value="Unassembled WGS sequence"/>
</dbReference>
<keyword evidence="5" id="KW-0479">Metal-binding</keyword>
<sequence>MIGEPHQTTTPGSASRVRAGRRPAATADTPRADTALRVIHQPDADVDLAAAERAAGDFLRALGISTESESLRETPARMAQAYAELFTPHPFDLTTFPNEEGYDELVLARDIPIRSVCEHHLLPFVGVAHVGYLPGERILGLSKLARVLEHFARRPQVQERLTKQVADWLTVQLRPKGVGVVIAAEHTCMTLRGVRATGSTTVTSTLSGALREDPRSRQEFFALTGVHSAAGR</sequence>
<dbReference type="NCBIfam" id="NF006825">
    <property type="entry name" value="PRK09347.1-2"/>
    <property type="match status" value="1"/>
</dbReference>
<dbReference type="EMBL" id="JAFCNB010000008">
    <property type="protein sequence ID" value="MBP2705495.1"/>
    <property type="molecule type" value="Genomic_DNA"/>
</dbReference>
<dbReference type="PROSITE" id="PS00859">
    <property type="entry name" value="GTP_CYCLOHYDROL_1_1"/>
    <property type="match status" value="1"/>
</dbReference>
<feature type="compositionally biased region" description="Polar residues" evidence="6">
    <location>
        <begin position="1"/>
        <end position="13"/>
    </location>
</feature>
<evidence type="ECO:0000313" key="8">
    <source>
        <dbReference type="EMBL" id="MBP2705495.1"/>
    </source>
</evidence>
<dbReference type="PANTHER" id="PTHR11109:SF7">
    <property type="entry name" value="GTP CYCLOHYDROLASE 1"/>
    <property type="match status" value="1"/>
</dbReference>
<evidence type="ECO:0000256" key="1">
    <source>
        <dbReference type="ARBA" id="ARBA00001052"/>
    </source>
</evidence>
<dbReference type="PANTHER" id="PTHR11109">
    <property type="entry name" value="GTP CYCLOHYDROLASE I"/>
    <property type="match status" value="1"/>
</dbReference>
<evidence type="ECO:0000313" key="9">
    <source>
        <dbReference type="Proteomes" id="UP000674234"/>
    </source>
</evidence>
<evidence type="ECO:0000256" key="6">
    <source>
        <dbReference type="SAM" id="MobiDB-lite"/>
    </source>
</evidence>
<dbReference type="GO" id="GO:0005525">
    <property type="term" value="F:GTP binding"/>
    <property type="evidence" value="ECO:0007669"/>
    <property type="project" value="UniProtKB-KW"/>
</dbReference>
<dbReference type="Pfam" id="PF01227">
    <property type="entry name" value="GTP_cyclohydroI"/>
    <property type="match status" value="1"/>
</dbReference>
<protein>
    <recommendedName>
        <fullName evidence="5">GTP cyclohydrolase 1</fullName>
        <ecNumber evidence="5">3.5.4.16</ecNumber>
    </recommendedName>
    <alternativeName>
        <fullName evidence="5">GTP cyclohydrolase I</fullName>
        <shortName evidence="5">GTP-CH-I</shortName>
    </alternativeName>
</protein>
<dbReference type="InterPro" id="IPR018234">
    <property type="entry name" value="GTP_CycHdrlase_I_CS"/>
</dbReference>
<dbReference type="InterPro" id="IPR020602">
    <property type="entry name" value="GTP_CycHdrlase_I_dom"/>
</dbReference>
<accession>A0A940WQ64</accession>
<dbReference type="GO" id="GO:0008270">
    <property type="term" value="F:zinc ion binding"/>
    <property type="evidence" value="ECO:0007669"/>
    <property type="project" value="UniProtKB-UniRule"/>
</dbReference>
<feature type="binding site" evidence="5">
    <location>
        <position position="120"/>
    </location>
    <ligand>
        <name>Zn(2+)</name>
        <dbReference type="ChEBI" id="CHEBI:29105"/>
    </ligand>
</feature>
<comment type="caution">
    <text evidence="8">The sequence shown here is derived from an EMBL/GenBank/DDBJ whole genome shotgun (WGS) entry which is preliminary data.</text>
</comment>
<name>A0A940WQ64_9ACTN</name>
<comment type="similarity">
    <text evidence="5">Belongs to the GTP cyclohydrolase I family.</text>
</comment>
<evidence type="ECO:0000256" key="5">
    <source>
        <dbReference type="HAMAP-Rule" id="MF_00223"/>
    </source>
</evidence>
<keyword evidence="3 5" id="KW-0554">One-carbon metabolism</keyword>
<feature type="region of interest" description="Disordered" evidence="6">
    <location>
        <begin position="1"/>
        <end position="31"/>
    </location>
</feature>
<dbReference type="GO" id="GO:0046654">
    <property type="term" value="P:tetrahydrofolate biosynthetic process"/>
    <property type="evidence" value="ECO:0007669"/>
    <property type="project" value="UniProtKB-UniRule"/>
</dbReference>
<dbReference type="NCBIfam" id="TIGR00063">
    <property type="entry name" value="folE"/>
    <property type="match status" value="1"/>
</dbReference>
<dbReference type="GO" id="GO:0006730">
    <property type="term" value="P:one-carbon metabolic process"/>
    <property type="evidence" value="ECO:0007669"/>
    <property type="project" value="UniProtKB-UniRule"/>
</dbReference>
<feature type="compositionally biased region" description="Low complexity" evidence="6">
    <location>
        <begin position="22"/>
        <end position="31"/>
    </location>
</feature>
<proteinExistence type="inferred from homology"/>
<dbReference type="FunFam" id="3.30.1130.10:FF:000001">
    <property type="entry name" value="GTP cyclohydrolase 1"/>
    <property type="match status" value="1"/>
</dbReference>
<dbReference type="GO" id="GO:0006729">
    <property type="term" value="P:tetrahydrobiopterin biosynthetic process"/>
    <property type="evidence" value="ECO:0007669"/>
    <property type="project" value="TreeGrafter"/>
</dbReference>
<keyword evidence="9" id="KW-1185">Reference proteome</keyword>
<keyword evidence="5" id="KW-0862">Zinc</keyword>
<keyword evidence="5" id="KW-0547">Nucleotide-binding</keyword>
<keyword evidence="5" id="KW-0342">GTP-binding</keyword>
<dbReference type="PROSITE" id="PS00860">
    <property type="entry name" value="GTP_CYCLOHYDROL_1_2"/>
    <property type="match status" value="1"/>
</dbReference>
<evidence type="ECO:0000256" key="4">
    <source>
        <dbReference type="ARBA" id="ARBA00022801"/>
    </source>
</evidence>
<comment type="pathway">
    <text evidence="2 5">Cofactor biosynthesis; 7,8-dihydroneopterin triphosphate biosynthesis; 7,8-dihydroneopterin triphosphate from GTP: step 1/1.</text>
</comment>
<gene>
    <name evidence="5 8" type="primary">folE</name>
    <name evidence="8" type="ORF">JOL79_16915</name>
</gene>
<comment type="subunit">
    <text evidence="5">Homopolymer.</text>
</comment>
<evidence type="ECO:0000256" key="2">
    <source>
        <dbReference type="ARBA" id="ARBA00005080"/>
    </source>
</evidence>
<dbReference type="InterPro" id="IPR043133">
    <property type="entry name" value="GTP-CH-I_C/QueF"/>
</dbReference>
<feature type="binding site" evidence="5">
    <location>
        <position position="117"/>
    </location>
    <ligand>
        <name>Zn(2+)</name>
        <dbReference type="ChEBI" id="CHEBI:29105"/>
    </ligand>
</feature>
<dbReference type="InterPro" id="IPR043134">
    <property type="entry name" value="GTP-CH-I_N"/>
</dbReference>
<dbReference type="GO" id="GO:0005737">
    <property type="term" value="C:cytoplasm"/>
    <property type="evidence" value="ECO:0007669"/>
    <property type="project" value="TreeGrafter"/>
</dbReference>
<dbReference type="AlphaFoldDB" id="A0A940WQ64"/>
<keyword evidence="4 5" id="KW-0378">Hydrolase</keyword>
<dbReference type="Gene3D" id="1.10.286.10">
    <property type="match status" value="1"/>
</dbReference>
<evidence type="ECO:0000259" key="7">
    <source>
        <dbReference type="Pfam" id="PF01227"/>
    </source>
</evidence>
<dbReference type="HAMAP" id="MF_00223">
    <property type="entry name" value="FolE"/>
    <property type="match status" value="1"/>
</dbReference>
<dbReference type="GO" id="GO:0003934">
    <property type="term" value="F:GTP cyclohydrolase I activity"/>
    <property type="evidence" value="ECO:0007669"/>
    <property type="project" value="UniProtKB-UniRule"/>
</dbReference>
<evidence type="ECO:0000256" key="3">
    <source>
        <dbReference type="ARBA" id="ARBA00022563"/>
    </source>
</evidence>
<comment type="catalytic activity">
    <reaction evidence="1 5">
        <text>GTP + H2O = 7,8-dihydroneopterin 3'-triphosphate + formate + H(+)</text>
        <dbReference type="Rhea" id="RHEA:17473"/>
        <dbReference type="ChEBI" id="CHEBI:15377"/>
        <dbReference type="ChEBI" id="CHEBI:15378"/>
        <dbReference type="ChEBI" id="CHEBI:15740"/>
        <dbReference type="ChEBI" id="CHEBI:37565"/>
        <dbReference type="ChEBI" id="CHEBI:58462"/>
        <dbReference type="EC" id="3.5.4.16"/>
    </reaction>
</comment>
<dbReference type="InterPro" id="IPR001474">
    <property type="entry name" value="GTP_CycHdrlase_I"/>
</dbReference>
<dbReference type="SUPFAM" id="SSF55620">
    <property type="entry name" value="Tetrahydrobiopterin biosynthesis enzymes-like"/>
    <property type="match status" value="1"/>
</dbReference>
<feature type="domain" description="GTP cyclohydrolase I" evidence="7">
    <location>
        <begin position="52"/>
        <end position="223"/>
    </location>
</feature>
<reference evidence="8" key="1">
    <citation type="submission" date="2021-02" db="EMBL/GenBank/DDBJ databases">
        <title>Draft genome sequence of Microbispora sp. RL4-1S isolated from rice leaves in Thailand.</title>
        <authorList>
            <person name="Muangham S."/>
            <person name="Duangmal K."/>
        </authorList>
    </citation>
    <scope>NUCLEOTIDE SEQUENCE</scope>
    <source>
        <strain evidence="8">RL4-1S</strain>
    </source>
</reference>
<dbReference type="NCBIfam" id="NF006826">
    <property type="entry name" value="PRK09347.1-3"/>
    <property type="match status" value="1"/>
</dbReference>
<dbReference type="EC" id="3.5.4.16" evidence="5"/>
<dbReference type="Gene3D" id="3.30.1130.10">
    <property type="match status" value="1"/>
</dbReference>
<organism evidence="8 9">
    <name type="scientific">Microbispora oryzae</name>
    <dbReference type="NCBI Taxonomy" id="2806554"/>
    <lineage>
        <taxon>Bacteria</taxon>
        <taxon>Bacillati</taxon>
        <taxon>Actinomycetota</taxon>
        <taxon>Actinomycetes</taxon>
        <taxon>Streptosporangiales</taxon>
        <taxon>Streptosporangiaceae</taxon>
        <taxon>Microbispora</taxon>
    </lineage>
</organism>
<feature type="binding site" evidence="5">
    <location>
        <position position="188"/>
    </location>
    <ligand>
        <name>Zn(2+)</name>
        <dbReference type="ChEBI" id="CHEBI:29105"/>
    </ligand>
</feature>